<keyword evidence="3" id="KW-1185">Reference proteome</keyword>
<dbReference type="Proteomes" id="UP000017127">
    <property type="component" value="Unassembled WGS sequence"/>
</dbReference>
<keyword evidence="1" id="KW-0812">Transmembrane</keyword>
<evidence type="ECO:0000313" key="3">
    <source>
        <dbReference type="Proteomes" id="UP000017127"/>
    </source>
</evidence>
<evidence type="ECO:0000256" key="1">
    <source>
        <dbReference type="SAM" id="Phobius"/>
    </source>
</evidence>
<organism evidence="2 3">
    <name type="scientific">Lyngbya aestuarii BL J</name>
    <dbReference type="NCBI Taxonomy" id="1348334"/>
    <lineage>
        <taxon>Bacteria</taxon>
        <taxon>Bacillati</taxon>
        <taxon>Cyanobacteriota</taxon>
        <taxon>Cyanophyceae</taxon>
        <taxon>Oscillatoriophycideae</taxon>
        <taxon>Oscillatoriales</taxon>
        <taxon>Microcoleaceae</taxon>
        <taxon>Lyngbya</taxon>
    </lineage>
</organism>
<keyword evidence="1" id="KW-0472">Membrane</keyword>
<feature type="transmembrane region" description="Helical" evidence="1">
    <location>
        <begin position="58"/>
        <end position="79"/>
    </location>
</feature>
<dbReference type="AlphaFoldDB" id="U7Q6W8"/>
<dbReference type="OrthoDB" id="425396at2"/>
<accession>U7Q6W8</accession>
<reference evidence="2 3" key="1">
    <citation type="journal article" date="2013" name="Front. Microbiol.">
        <title>Comparative genomic analyses of the cyanobacterium, Lyngbya aestuarii BL J, a powerful hydrogen producer.</title>
        <authorList>
            <person name="Kothari A."/>
            <person name="Vaughn M."/>
            <person name="Garcia-Pichel F."/>
        </authorList>
    </citation>
    <scope>NUCLEOTIDE SEQUENCE [LARGE SCALE GENOMIC DNA]</scope>
    <source>
        <strain evidence="2 3">BL J</strain>
    </source>
</reference>
<gene>
    <name evidence="2" type="ORF">M595_6489</name>
</gene>
<feature type="non-terminal residue" evidence="2">
    <location>
        <position position="110"/>
    </location>
</feature>
<sequence length="110" mass="12173">MQILRQVKKYFPRNSLKTETILGQAGLAMVVGSGILGTTLILWQFILIQEPITQRVQLSLTSLTLGLGILLGAIATRFISQRKVNAELETHSEIDPELSTTPPQCQPFIQ</sequence>
<keyword evidence="1" id="KW-1133">Transmembrane helix</keyword>
<feature type="transmembrane region" description="Helical" evidence="1">
    <location>
        <begin position="21"/>
        <end position="46"/>
    </location>
</feature>
<dbReference type="EMBL" id="AUZM01000358">
    <property type="protein sequence ID" value="ERT03573.1"/>
    <property type="molecule type" value="Genomic_DNA"/>
</dbReference>
<evidence type="ECO:0000313" key="2">
    <source>
        <dbReference type="EMBL" id="ERT03573.1"/>
    </source>
</evidence>
<dbReference type="RefSeq" id="WP_023070012.1">
    <property type="nucleotide sequence ID" value="NZ_AUZM01000358.1"/>
</dbReference>
<comment type="caution">
    <text evidence="2">The sequence shown here is derived from an EMBL/GenBank/DDBJ whole genome shotgun (WGS) entry which is preliminary data.</text>
</comment>
<protein>
    <submittedName>
        <fullName evidence="2">Putative diguanylate cyclase/phosphodiesterase (GGDEF &amp; EAL s) with PAS/PAC sensors domain protein</fullName>
    </submittedName>
</protein>
<name>U7Q6W8_9CYAN</name>
<proteinExistence type="predicted"/>